<keyword evidence="19" id="KW-1185">Reference proteome</keyword>
<evidence type="ECO:0000256" key="10">
    <source>
        <dbReference type="ARBA" id="ARBA00039936"/>
    </source>
</evidence>
<accession>L5MHB3</accession>
<evidence type="ECO:0000313" key="19">
    <source>
        <dbReference type="Proteomes" id="UP000010556"/>
    </source>
</evidence>
<dbReference type="PANTHER" id="PTHR12128">
    <property type="entry name" value="DIHYDRODIPICOLINATE SYNTHASE"/>
    <property type="match status" value="1"/>
</dbReference>
<evidence type="ECO:0000256" key="12">
    <source>
        <dbReference type="ARBA" id="ARBA00041376"/>
    </source>
</evidence>
<comment type="subcellular location">
    <subcellularLocation>
        <location evidence="1">Cytoplasm</location>
    </subcellularLocation>
</comment>
<evidence type="ECO:0000256" key="7">
    <source>
        <dbReference type="ARBA" id="ARBA00023239"/>
    </source>
</evidence>
<dbReference type="Gene3D" id="3.20.20.70">
    <property type="entry name" value="Aldolase class I"/>
    <property type="match status" value="1"/>
</dbReference>
<evidence type="ECO:0000256" key="17">
    <source>
        <dbReference type="ARBA" id="ARBA00044906"/>
    </source>
</evidence>
<dbReference type="GO" id="GO:0008747">
    <property type="term" value="F:N-acetylneuraminate lyase activity"/>
    <property type="evidence" value="ECO:0007669"/>
    <property type="project" value="UniProtKB-EC"/>
</dbReference>
<dbReference type="EMBL" id="KB100891">
    <property type="protein sequence ID" value="ELK37118.1"/>
    <property type="molecule type" value="Genomic_DNA"/>
</dbReference>
<evidence type="ECO:0000256" key="6">
    <source>
        <dbReference type="ARBA" id="ARBA00022490"/>
    </source>
</evidence>
<dbReference type="SUPFAM" id="SSF51569">
    <property type="entry name" value="Aldolase"/>
    <property type="match status" value="1"/>
</dbReference>
<dbReference type="GO" id="GO:0005737">
    <property type="term" value="C:cytoplasm"/>
    <property type="evidence" value="ECO:0007669"/>
    <property type="project" value="UniProtKB-SubCell"/>
</dbReference>
<evidence type="ECO:0000256" key="15">
    <source>
        <dbReference type="ARBA" id="ARBA00042346"/>
    </source>
</evidence>
<protein>
    <recommendedName>
        <fullName evidence="10">N-acetylneuraminate lyase</fullName>
        <ecNumber evidence="5">4.1.3.3</ecNumber>
    </recommendedName>
    <alternativeName>
        <fullName evidence="16">N-acetylneuraminate pyruvate-lyase</fullName>
    </alternativeName>
    <alternativeName>
        <fullName evidence="11">N-acetylneuraminic acid aldolase</fullName>
    </alternativeName>
    <alternativeName>
        <fullName evidence="15">Sialate lyase</fullName>
    </alternativeName>
    <alternativeName>
        <fullName evidence="12">Sialate-pyruvate lyase</fullName>
    </alternativeName>
    <alternativeName>
        <fullName evidence="13">Sialic acid aldolase</fullName>
    </alternativeName>
    <alternativeName>
        <fullName evidence="14">Sialic acid lyase</fullName>
    </alternativeName>
</protein>
<evidence type="ECO:0000256" key="2">
    <source>
        <dbReference type="ARBA" id="ARBA00004878"/>
    </source>
</evidence>
<dbReference type="InterPro" id="IPR013785">
    <property type="entry name" value="Aldolase_TIM"/>
</dbReference>
<evidence type="ECO:0000313" key="18">
    <source>
        <dbReference type="EMBL" id="ELK37118.1"/>
    </source>
</evidence>
<name>L5MHB3_MYODS</name>
<keyword evidence="7 18" id="KW-0456">Lyase</keyword>
<evidence type="ECO:0000256" key="9">
    <source>
        <dbReference type="ARBA" id="ARBA00023277"/>
    </source>
</evidence>
<evidence type="ECO:0000256" key="8">
    <source>
        <dbReference type="ARBA" id="ARBA00023270"/>
    </source>
</evidence>
<evidence type="ECO:0000256" key="11">
    <source>
        <dbReference type="ARBA" id="ARBA00041211"/>
    </source>
</evidence>
<evidence type="ECO:0000256" key="5">
    <source>
        <dbReference type="ARBA" id="ARBA00012911"/>
    </source>
</evidence>
<comment type="catalytic activity">
    <reaction evidence="17">
        <text>aceneuramate = aldehydo-N-acetyl-D-mannosamine + pyruvate</text>
        <dbReference type="Rhea" id="RHEA:23296"/>
        <dbReference type="ChEBI" id="CHEBI:15361"/>
        <dbReference type="ChEBI" id="CHEBI:17122"/>
        <dbReference type="ChEBI" id="CHEBI:173083"/>
        <dbReference type="EC" id="4.1.3.3"/>
    </reaction>
</comment>
<evidence type="ECO:0000256" key="1">
    <source>
        <dbReference type="ARBA" id="ARBA00004496"/>
    </source>
</evidence>
<evidence type="ECO:0000256" key="13">
    <source>
        <dbReference type="ARBA" id="ARBA00041560"/>
    </source>
</evidence>
<dbReference type="EC" id="4.1.3.3" evidence="5"/>
<reference evidence="19" key="1">
    <citation type="journal article" date="2013" name="Science">
        <title>Comparative analysis of bat genomes provides insight into the evolution of flight and immunity.</title>
        <authorList>
            <person name="Zhang G."/>
            <person name="Cowled C."/>
            <person name="Shi Z."/>
            <person name="Huang Z."/>
            <person name="Bishop-Lilly K.A."/>
            <person name="Fang X."/>
            <person name="Wynne J.W."/>
            <person name="Xiong Z."/>
            <person name="Baker M.L."/>
            <person name="Zhao W."/>
            <person name="Tachedjian M."/>
            <person name="Zhu Y."/>
            <person name="Zhou P."/>
            <person name="Jiang X."/>
            <person name="Ng J."/>
            <person name="Yang L."/>
            <person name="Wu L."/>
            <person name="Xiao J."/>
            <person name="Feng Y."/>
            <person name="Chen Y."/>
            <person name="Sun X."/>
            <person name="Zhang Y."/>
            <person name="Marsh G.A."/>
            <person name="Crameri G."/>
            <person name="Broder C.C."/>
            <person name="Frey K.G."/>
            <person name="Wang L.F."/>
            <person name="Wang J."/>
        </authorList>
    </citation>
    <scope>NUCLEOTIDE SEQUENCE [LARGE SCALE GENOMIC DNA]</scope>
</reference>
<keyword evidence="6" id="KW-0963">Cytoplasm</keyword>
<dbReference type="Proteomes" id="UP000010556">
    <property type="component" value="Unassembled WGS sequence"/>
</dbReference>
<gene>
    <name evidence="18" type="ORF">MDA_GLEAN10016444</name>
</gene>
<comment type="similarity">
    <text evidence="3">Belongs to the DapA family. NanA subfamily.</text>
</comment>
<comment type="subunit">
    <text evidence="4">Homotetramer.</text>
</comment>
<dbReference type="InterPro" id="IPR002220">
    <property type="entry name" value="DapA-like"/>
</dbReference>
<organism evidence="18 19">
    <name type="scientific">Myotis davidii</name>
    <name type="common">David's myotis</name>
    <dbReference type="NCBI Taxonomy" id="225400"/>
    <lineage>
        <taxon>Eukaryota</taxon>
        <taxon>Metazoa</taxon>
        <taxon>Chordata</taxon>
        <taxon>Craniata</taxon>
        <taxon>Vertebrata</taxon>
        <taxon>Euteleostomi</taxon>
        <taxon>Mammalia</taxon>
        <taxon>Eutheria</taxon>
        <taxon>Laurasiatheria</taxon>
        <taxon>Chiroptera</taxon>
        <taxon>Yangochiroptera</taxon>
        <taxon>Vespertilionidae</taxon>
        <taxon>Myotis</taxon>
    </lineage>
</organism>
<evidence type="ECO:0000256" key="14">
    <source>
        <dbReference type="ARBA" id="ARBA00042218"/>
    </source>
</evidence>
<evidence type="ECO:0000256" key="3">
    <source>
        <dbReference type="ARBA" id="ARBA00006324"/>
    </source>
</evidence>
<comment type="pathway">
    <text evidence="2">Amino-sugar metabolism; N-acetylneuraminate degradation.</text>
</comment>
<dbReference type="AlphaFoldDB" id="L5MHB3"/>
<keyword evidence="8" id="KW-0704">Schiff base</keyword>
<dbReference type="PANTHER" id="PTHR12128:SF21">
    <property type="entry name" value="N-ACETYLNEURAMINATE LYASE"/>
    <property type="match status" value="1"/>
</dbReference>
<keyword evidence="9" id="KW-0119">Carbohydrate metabolism</keyword>
<evidence type="ECO:0000256" key="16">
    <source>
        <dbReference type="ARBA" id="ARBA00043127"/>
    </source>
</evidence>
<proteinExistence type="inferred from homology"/>
<evidence type="ECO:0000256" key="4">
    <source>
        <dbReference type="ARBA" id="ARBA00011881"/>
    </source>
</evidence>
<sequence>MNVTRRTAYLSGEHRALLGGTGLSSWVVCVLQFCIQRFINFVIKLGFGVSQTKAIMTLVSGIPMGPPRLPLQRASKEFIDNAEAKLKSLGSYYDL</sequence>